<dbReference type="Proteomes" id="UP000193963">
    <property type="component" value="Unassembled WGS sequence"/>
</dbReference>
<dbReference type="InterPro" id="IPR018510">
    <property type="entry name" value="DAP_epimerase_AS"/>
</dbReference>
<sequence>MTQPRPHTPAADGLPFMKMHGLGNDFVVLDSRGQPARTTPALARALGDRHRGVGFDQLAEIRDGDGSDICLDFWNSDGTRAGACGNATRCVAAHVMGETGADTLSIRTARGLLQAATVDGVTWVNMGPPQLSWDEVPLAREMEVTALPLAGDPVAVGMGNPHCVFLVEDAEAVPVTETGPKIEHDPLFPERCNVEFAEARARDEIRMRVWERGTGVTLACGSGACATLVACVLRDATDRRVRMELDGGWLSLDWREDGVWMGGPTSLVFSATLSPAFLAEVEA</sequence>
<feature type="binding site" evidence="8">
    <location>
        <position position="160"/>
    </location>
    <ligand>
        <name>substrate</name>
    </ligand>
</feature>
<gene>
    <name evidence="8 10" type="primary">dapF</name>
    <name evidence="10" type="ORF">PSM7751_02761</name>
</gene>
<feature type="binding site" evidence="8">
    <location>
        <begin position="211"/>
        <end position="212"/>
    </location>
    <ligand>
        <name>substrate</name>
    </ligand>
</feature>
<feature type="binding site" evidence="8">
    <location>
        <position position="57"/>
    </location>
    <ligand>
        <name>substrate</name>
    </ligand>
</feature>
<dbReference type="SUPFAM" id="SSF54506">
    <property type="entry name" value="Diaminopimelate epimerase-like"/>
    <property type="match status" value="2"/>
</dbReference>
<name>A0A1X6ZMY9_9RHOB</name>
<feature type="binding site" evidence="8">
    <location>
        <begin position="85"/>
        <end position="86"/>
    </location>
    <ligand>
        <name>substrate</name>
    </ligand>
</feature>
<evidence type="ECO:0000256" key="3">
    <source>
        <dbReference type="ARBA" id="ARBA00013080"/>
    </source>
</evidence>
<feature type="site" description="Could be important to modulate the pK values of the two catalytic cysteine residues" evidence="8">
    <location>
        <position position="162"/>
    </location>
</feature>
<evidence type="ECO:0000313" key="11">
    <source>
        <dbReference type="Proteomes" id="UP000193963"/>
    </source>
</evidence>
<dbReference type="UniPathway" id="UPA00034">
    <property type="reaction ID" value="UER00025"/>
</dbReference>
<evidence type="ECO:0000256" key="2">
    <source>
        <dbReference type="ARBA" id="ARBA00010219"/>
    </source>
</evidence>
<feature type="active site" evidence="9">
    <location>
        <position position="84"/>
    </location>
</feature>
<comment type="function">
    <text evidence="8">Catalyzes the stereoinversion of LL-2,6-diaminopimelate (L,L-DAP) to meso-diaminopimelate (meso-DAP), a precursor of L-lysine and an essential component of the bacterial peptidoglycan.</text>
</comment>
<accession>A0A1X6ZMY9</accession>
<dbReference type="PANTHER" id="PTHR31689:SF0">
    <property type="entry name" value="DIAMINOPIMELATE EPIMERASE"/>
    <property type="match status" value="1"/>
</dbReference>
<dbReference type="HAMAP" id="MF_00197">
    <property type="entry name" value="DAP_epimerase"/>
    <property type="match status" value="1"/>
</dbReference>
<dbReference type="EC" id="5.1.1.7" evidence="3 8"/>
<keyword evidence="11" id="KW-1185">Reference proteome</keyword>
<comment type="catalytic activity">
    <reaction evidence="7 8">
        <text>(2S,6S)-2,6-diaminopimelate = meso-2,6-diaminopimelate</text>
        <dbReference type="Rhea" id="RHEA:15393"/>
        <dbReference type="ChEBI" id="CHEBI:57609"/>
        <dbReference type="ChEBI" id="CHEBI:57791"/>
        <dbReference type="EC" id="5.1.1.7"/>
    </reaction>
</comment>
<keyword evidence="6 8" id="KW-0413">Isomerase</keyword>
<dbReference type="GO" id="GO:0005829">
    <property type="term" value="C:cytosol"/>
    <property type="evidence" value="ECO:0007669"/>
    <property type="project" value="TreeGrafter"/>
</dbReference>
<feature type="binding site" evidence="8">
    <location>
        <position position="75"/>
    </location>
    <ligand>
        <name>substrate</name>
    </ligand>
</feature>
<dbReference type="PANTHER" id="PTHR31689">
    <property type="entry name" value="DIAMINOPIMELATE EPIMERASE, CHLOROPLASTIC"/>
    <property type="match status" value="1"/>
</dbReference>
<dbReference type="GO" id="GO:0008837">
    <property type="term" value="F:diaminopimelate epimerase activity"/>
    <property type="evidence" value="ECO:0007669"/>
    <property type="project" value="UniProtKB-UniRule"/>
</dbReference>
<proteinExistence type="inferred from homology"/>
<dbReference type="GO" id="GO:0009089">
    <property type="term" value="P:lysine biosynthetic process via diaminopimelate"/>
    <property type="evidence" value="ECO:0007669"/>
    <property type="project" value="UniProtKB-UniRule"/>
</dbReference>
<dbReference type="Gene3D" id="3.10.310.10">
    <property type="entry name" value="Diaminopimelate Epimerase, Chain A, domain 1"/>
    <property type="match status" value="2"/>
</dbReference>
<protein>
    <recommendedName>
        <fullName evidence="3 8">Diaminopimelate epimerase</fullName>
        <shortName evidence="8">DAP epimerase</shortName>
        <ecNumber evidence="3 8">5.1.1.7</ecNumber>
    </recommendedName>
    <alternativeName>
        <fullName evidence="8">PLP-independent amino acid racemase</fullName>
    </alternativeName>
</protein>
<dbReference type="NCBIfam" id="TIGR00652">
    <property type="entry name" value="DapF"/>
    <property type="match status" value="1"/>
</dbReference>
<keyword evidence="4 8" id="KW-0028">Amino-acid biosynthesis</keyword>
<dbReference type="AlphaFoldDB" id="A0A1X6ZMY9"/>
<dbReference type="InterPro" id="IPR001653">
    <property type="entry name" value="DAP_epimerase_DapF"/>
</dbReference>
<comment type="pathway">
    <text evidence="1 8">Amino-acid biosynthesis; L-lysine biosynthesis via DAP pathway; DL-2,6-diaminopimelate from LL-2,6-diaminopimelate: step 1/1.</text>
</comment>
<dbReference type="RefSeq" id="WP_085888788.1">
    <property type="nucleotide sequence ID" value="NZ_FWFN01000005.1"/>
</dbReference>
<dbReference type="Pfam" id="PF01678">
    <property type="entry name" value="DAP_epimerase"/>
    <property type="match status" value="2"/>
</dbReference>
<feature type="binding site" evidence="8">
    <location>
        <begin position="221"/>
        <end position="222"/>
    </location>
    <ligand>
        <name>substrate</name>
    </ligand>
</feature>
<keyword evidence="5 8" id="KW-0457">Lysine biosynthesis</keyword>
<feature type="binding site" evidence="8">
    <location>
        <position position="193"/>
    </location>
    <ligand>
        <name>substrate</name>
    </ligand>
</feature>
<comment type="subcellular location">
    <subcellularLocation>
        <location evidence="8">Cytoplasm</location>
    </subcellularLocation>
</comment>
<feature type="binding site" evidence="8">
    <location>
        <position position="24"/>
    </location>
    <ligand>
        <name>substrate</name>
    </ligand>
</feature>
<dbReference type="PROSITE" id="PS01326">
    <property type="entry name" value="DAP_EPIMERASE"/>
    <property type="match status" value="1"/>
</dbReference>
<feature type="site" description="Could be important to modulate the pK values of the two catalytic cysteine residues" evidence="8">
    <location>
        <position position="211"/>
    </location>
</feature>
<feature type="active site" description="Proton donor" evidence="8">
    <location>
        <position position="84"/>
    </location>
</feature>
<dbReference type="EMBL" id="FWFN01000005">
    <property type="protein sequence ID" value="SLN55948.1"/>
    <property type="molecule type" value="Genomic_DNA"/>
</dbReference>
<evidence type="ECO:0000256" key="4">
    <source>
        <dbReference type="ARBA" id="ARBA00022605"/>
    </source>
</evidence>
<evidence type="ECO:0000256" key="6">
    <source>
        <dbReference type="ARBA" id="ARBA00023235"/>
    </source>
</evidence>
<organism evidence="10 11">
    <name type="scientific">Pseudooceanicola marinus</name>
    <dbReference type="NCBI Taxonomy" id="396013"/>
    <lineage>
        <taxon>Bacteria</taxon>
        <taxon>Pseudomonadati</taxon>
        <taxon>Pseudomonadota</taxon>
        <taxon>Alphaproteobacteria</taxon>
        <taxon>Rhodobacterales</taxon>
        <taxon>Paracoccaceae</taxon>
        <taxon>Pseudooceanicola</taxon>
    </lineage>
</organism>
<evidence type="ECO:0000256" key="9">
    <source>
        <dbReference type="PROSITE-ProRule" id="PRU10125"/>
    </source>
</evidence>
<keyword evidence="8" id="KW-0963">Cytoplasm</keyword>
<comment type="subunit">
    <text evidence="8">Homodimer.</text>
</comment>
<dbReference type="OrthoDB" id="9805408at2"/>
<reference evidence="10 11" key="1">
    <citation type="submission" date="2017-03" db="EMBL/GenBank/DDBJ databases">
        <authorList>
            <person name="Afonso C.L."/>
            <person name="Miller P.J."/>
            <person name="Scott M.A."/>
            <person name="Spackman E."/>
            <person name="Goraichik I."/>
            <person name="Dimitrov K.M."/>
            <person name="Suarez D.L."/>
            <person name="Swayne D.E."/>
        </authorList>
    </citation>
    <scope>NUCLEOTIDE SEQUENCE [LARGE SCALE GENOMIC DNA]</scope>
    <source>
        <strain evidence="10 11">CECT 7751</strain>
    </source>
</reference>
<feature type="active site" description="Proton acceptor" evidence="8">
    <location>
        <position position="220"/>
    </location>
</feature>
<comment type="similarity">
    <text evidence="2 8">Belongs to the diaminopimelate epimerase family.</text>
</comment>
<evidence type="ECO:0000256" key="1">
    <source>
        <dbReference type="ARBA" id="ARBA00005196"/>
    </source>
</evidence>
<evidence type="ECO:0000256" key="7">
    <source>
        <dbReference type="ARBA" id="ARBA00051712"/>
    </source>
</evidence>
<evidence type="ECO:0000256" key="8">
    <source>
        <dbReference type="HAMAP-Rule" id="MF_00197"/>
    </source>
</evidence>
<evidence type="ECO:0000313" key="10">
    <source>
        <dbReference type="EMBL" id="SLN55948.1"/>
    </source>
</evidence>
<evidence type="ECO:0000256" key="5">
    <source>
        <dbReference type="ARBA" id="ARBA00023154"/>
    </source>
</evidence>